<dbReference type="InterPro" id="IPR011250">
    <property type="entry name" value="OMP/PagP_B-barrel"/>
</dbReference>
<dbReference type="Pfam" id="PF13505">
    <property type="entry name" value="OMP_b-brl"/>
    <property type="match status" value="1"/>
</dbReference>
<evidence type="ECO:0000256" key="4">
    <source>
        <dbReference type="ARBA" id="ARBA00023237"/>
    </source>
</evidence>
<organism evidence="8 9">
    <name type="scientific">Afipia carboxydohydrogena</name>
    <name type="common">Pseudomonas carboxydohydrogena</name>
    <dbReference type="NCBI Taxonomy" id="290"/>
    <lineage>
        <taxon>Bacteria</taxon>
        <taxon>Pseudomonadati</taxon>
        <taxon>Pseudomonadota</taxon>
        <taxon>Alphaproteobacteria</taxon>
        <taxon>Hyphomicrobiales</taxon>
        <taxon>Nitrobacteraceae</taxon>
        <taxon>Afipia</taxon>
    </lineage>
</organism>
<feature type="chain" id="PRO_5047470346" evidence="6">
    <location>
        <begin position="20"/>
        <end position="271"/>
    </location>
</feature>
<dbReference type="InterPro" id="IPR027385">
    <property type="entry name" value="Beta-barrel_OMP"/>
</dbReference>
<keyword evidence="9" id="KW-1185">Reference proteome</keyword>
<dbReference type="Proteomes" id="UP001213907">
    <property type="component" value="Chromosome"/>
</dbReference>
<evidence type="ECO:0000256" key="1">
    <source>
        <dbReference type="ARBA" id="ARBA00004442"/>
    </source>
</evidence>
<dbReference type="PANTHER" id="PTHR34001">
    <property type="entry name" value="BLL7405 PROTEIN"/>
    <property type="match status" value="1"/>
</dbReference>
<evidence type="ECO:0000313" key="9">
    <source>
        <dbReference type="Proteomes" id="UP001213907"/>
    </source>
</evidence>
<name>A0ABY8BN10_AFICR</name>
<reference evidence="8 9" key="1">
    <citation type="submission" date="2022-11" db="EMBL/GenBank/DDBJ databases">
        <authorList>
            <person name="Siebert D."/>
            <person name="Busche T."/>
            <person name="Saydam E."/>
            <person name="Kalinowski J."/>
            <person name="Ruckert C."/>
            <person name="Blombach B."/>
        </authorList>
    </citation>
    <scope>NUCLEOTIDE SEQUENCE [LARGE SCALE GENOMIC DNA]</scope>
    <source>
        <strain evidence="8 9">DSM 1083</strain>
    </source>
</reference>
<accession>A0ABY8BN10</accession>
<evidence type="ECO:0000256" key="2">
    <source>
        <dbReference type="ARBA" id="ARBA00022729"/>
    </source>
</evidence>
<comment type="similarity">
    <text evidence="5">Belongs to the Omp25/RopB family.</text>
</comment>
<evidence type="ECO:0000256" key="5">
    <source>
        <dbReference type="ARBA" id="ARBA00038306"/>
    </source>
</evidence>
<evidence type="ECO:0000259" key="7">
    <source>
        <dbReference type="Pfam" id="PF13505"/>
    </source>
</evidence>
<feature type="domain" description="Outer membrane protein beta-barrel" evidence="7">
    <location>
        <begin position="20"/>
        <end position="271"/>
    </location>
</feature>
<gene>
    <name evidence="8" type="ORF">AFIC_002446</name>
</gene>
<keyword evidence="4" id="KW-0998">Cell outer membrane</keyword>
<comment type="subcellular location">
    <subcellularLocation>
        <location evidence="1">Cell outer membrane</location>
    </subcellularLocation>
</comment>
<evidence type="ECO:0000313" key="8">
    <source>
        <dbReference type="EMBL" id="WEF50891.1"/>
    </source>
</evidence>
<sequence>MQKFLIAAVAVLAATAAHGADIAGRPYTKAAALSAAYNWSGFYIGLNAGYGWEDPSVAYAPNQTVISGAGATYPTGSWNNSGALGGLQAGYNWQFDRRWVAGLEADIDASAIKGSDASAGRVGYGAAAFTTSQKVDWFGTVRGRIGFLPTDRLLVYGTGGLAYGEVKEATSMFHAGLNVTGGGFGVSCPTNQTCFVGSASGVRTGWTAGAGFEYAFAQNLTVKAEYLYVDLGGSSVVGTALNGNGQTPASYTASISRLGFNIVRGGLNYRF</sequence>
<protein>
    <submittedName>
        <fullName evidence="8">Outer membrane beta-barrel protein</fullName>
    </submittedName>
</protein>
<dbReference type="RefSeq" id="WP_275246512.1">
    <property type="nucleotide sequence ID" value="NZ_BAABDX010000001.1"/>
</dbReference>
<proteinExistence type="inferred from homology"/>
<dbReference type="EMBL" id="CP113162">
    <property type="protein sequence ID" value="WEF50891.1"/>
    <property type="molecule type" value="Genomic_DNA"/>
</dbReference>
<dbReference type="InterPro" id="IPR051692">
    <property type="entry name" value="OMP-like"/>
</dbReference>
<evidence type="ECO:0000256" key="3">
    <source>
        <dbReference type="ARBA" id="ARBA00023136"/>
    </source>
</evidence>
<feature type="signal peptide" evidence="6">
    <location>
        <begin position="1"/>
        <end position="19"/>
    </location>
</feature>
<evidence type="ECO:0000256" key="6">
    <source>
        <dbReference type="SAM" id="SignalP"/>
    </source>
</evidence>
<dbReference type="Gene3D" id="2.40.160.20">
    <property type="match status" value="1"/>
</dbReference>
<dbReference type="SUPFAM" id="SSF56925">
    <property type="entry name" value="OMPA-like"/>
    <property type="match status" value="1"/>
</dbReference>
<dbReference type="PANTHER" id="PTHR34001:SF3">
    <property type="entry name" value="BLL7405 PROTEIN"/>
    <property type="match status" value="1"/>
</dbReference>
<keyword evidence="2 6" id="KW-0732">Signal</keyword>
<keyword evidence="3" id="KW-0472">Membrane</keyword>